<dbReference type="Gene3D" id="3.40.50.1820">
    <property type="entry name" value="alpha/beta hydrolase"/>
    <property type="match status" value="2"/>
</dbReference>
<feature type="chain" id="PRO_5029582483" evidence="1">
    <location>
        <begin position="22"/>
        <end position="418"/>
    </location>
</feature>
<dbReference type="AlphaFoldDB" id="A0A7L9QE66"/>
<accession>A0A7L9QE66</accession>
<dbReference type="Pfam" id="PF02450">
    <property type="entry name" value="LCAT"/>
    <property type="match status" value="1"/>
</dbReference>
<keyword evidence="1" id="KW-0732">Signal</keyword>
<dbReference type="EMBL" id="MT438883">
    <property type="protein sequence ID" value="QOL01130.1"/>
    <property type="molecule type" value="mRNA"/>
</dbReference>
<protein>
    <submittedName>
        <fullName evidence="2">Putative extracellular protein CSOL_054</fullName>
    </submittedName>
</protein>
<proteinExistence type="evidence at transcript level"/>
<dbReference type="GO" id="GO:0008374">
    <property type="term" value="F:O-acyltransferase activity"/>
    <property type="evidence" value="ECO:0007669"/>
    <property type="project" value="InterPro"/>
</dbReference>
<feature type="signal peptide" evidence="1">
    <location>
        <begin position="1"/>
        <end position="21"/>
    </location>
</feature>
<evidence type="ECO:0000256" key="1">
    <source>
        <dbReference type="SAM" id="SignalP"/>
    </source>
</evidence>
<name>A0A7L9QE66_9CHLO</name>
<dbReference type="PANTHER" id="PTHR11440">
    <property type="entry name" value="LECITHIN-CHOLESTEROL ACYLTRANSFERASE-RELATED"/>
    <property type="match status" value="1"/>
</dbReference>
<dbReference type="SUPFAM" id="SSF53474">
    <property type="entry name" value="alpha/beta-Hydrolases"/>
    <property type="match status" value="1"/>
</dbReference>
<dbReference type="GO" id="GO:0006629">
    <property type="term" value="P:lipid metabolic process"/>
    <property type="evidence" value="ECO:0007669"/>
    <property type="project" value="InterPro"/>
</dbReference>
<dbReference type="InterPro" id="IPR003386">
    <property type="entry name" value="LACT/PDAT_acylTrfase"/>
</dbReference>
<evidence type="ECO:0000313" key="2">
    <source>
        <dbReference type="EMBL" id="QOL01130.1"/>
    </source>
</evidence>
<reference evidence="2" key="1">
    <citation type="journal article" date="2020" name="Microb. Ecol.">
        <title>The Under-explored Extracellular Proteome of Aero-Terrestrial Microalgae Provides Clues on Different Mechanisms of Desiccation Tolerance in Non-Model Organisms.</title>
        <authorList>
            <person name="Gonzalez-Hourcade M."/>
            <person name="Del Campo E.M."/>
            <person name="Casano L.M."/>
        </authorList>
    </citation>
    <scope>NUCLEOTIDE SEQUENCE</scope>
    <source>
        <strain evidence="2">SAG 216-12</strain>
    </source>
</reference>
<organism evidence="2">
    <name type="scientific">Pseudococcomyxa simplex</name>
    <dbReference type="NCBI Taxonomy" id="464287"/>
    <lineage>
        <taxon>Eukaryota</taxon>
        <taxon>Viridiplantae</taxon>
        <taxon>Chlorophyta</taxon>
        <taxon>core chlorophytes</taxon>
        <taxon>Trebouxiophyceae</taxon>
        <taxon>Chlorellales</taxon>
        <taxon>Oocystaceae</taxon>
        <taxon>Pseudococcomyxa</taxon>
    </lineage>
</organism>
<dbReference type="InterPro" id="IPR029058">
    <property type="entry name" value="AB_hydrolase_fold"/>
</dbReference>
<sequence length="418" mass="45226">MVHIIGKASFILLSFSIFCTAEGRFAPVVLVPGLAGSVLEARLNRTDTPAWYCSKKSDNWRLLWLSLQEAARPVCLLDELAVFYNATTGRYRNQTGVEIRPVDWGGLGGVEALDPSLPQITPVYESLTGGLKKAGYKERVDLFGAPYDFRLAADGLEQVGFFQNLTQLVEHAVKSNDGQPATIVAHSLGCLVSLSFLAGKSADWLKQHVSSLVAISAPWAGSVTALKGSISGDNFDISVIPHGLLRPVQSTAPSGPWLFPSPDQWGDKVLVQTGKRNYTAKDALQLLKDLELTQQAAVYPIVHNLTYPLPKVDFKIFCMYGMGKDTDEGYVYDVDAFDGSAPDAPKKILKGDGDGTVNARSLEACKRLGDNVTLKTFGNASHTGILADKRLLKEITTIATGSRKSGPWIDIGTLIQQA</sequence>